<feature type="transmembrane region" description="Helical" evidence="1">
    <location>
        <begin position="31"/>
        <end position="50"/>
    </location>
</feature>
<gene>
    <name evidence="2" type="primary">ORF47476</name>
</gene>
<dbReference type="EMBL" id="HACG01016323">
    <property type="protein sequence ID" value="CEK63188.1"/>
    <property type="molecule type" value="Transcribed_RNA"/>
</dbReference>
<dbReference type="AlphaFoldDB" id="A0A0B6Z3P7"/>
<keyword evidence="1" id="KW-1133">Transmembrane helix</keyword>
<keyword evidence="1" id="KW-0472">Membrane</keyword>
<protein>
    <submittedName>
        <fullName evidence="2">Uncharacterized protein</fullName>
    </submittedName>
</protein>
<accession>A0A0B6Z3P7</accession>
<evidence type="ECO:0000313" key="2">
    <source>
        <dbReference type="EMBL" id="CEK63188.1"/>
    </source>
</evidence>
<keyword evidence="1" id="KW-0812">Transmembrane</keyword>
<sequence>RGHSTKKSNAKNPMDNVTMTNVDGQKEINLFVFRHLFLDCLTIIFLAALLEEMFYYSRRKHVSVLVFFMCRDMCAFFVYCHGKSTDVFGVFNFLCCCFEDMLMLCCWFE</sequence>
<feature type="non-terminal residue" evidence="2">
    <location>
        <position position="1"/>
    </location>
</feature>
<feature type="non-terminal residue" evidence="2">
    <location>
        <position position="109"/>
    </location>
</feature>
<name>A0A0B6Z3P7_9EUPU</name>
<proteinExistence type="predicted"/>
<organism evidence="2">
    <name type="scientific">Arion vulgaris</name>
    <dbReference type="NCBI Taxonomy" id="1028688"/>
    <lineage>
        <taxon>Eukaryota</taxon>
        <taxon>Metazoa</taxon>
        <taxon>Spiralia</taxon>
        <taxon>Lophotrochozoa</taxon>
        <taxon>Mollusca</taxon>
        <taxon>Gastropoda</taxon>
        <taxon>Heterobranchia</taxon>
        <taxon>Euthyneura</taxon>
        <taxon>Panpulmonata</taxon>
        <taxon>Eupulmonata</taxon>
        <taxon>Stylommatophora</taxon>
        <taxon>Helicina</taxon>
        <taxon>Arionoidea</taxon>
        <taxon>Arionidae</taxon>
        <taxon>Arion</taxon>
    </lineage>
</organism>
<evidence type="ECO:0000256" key="1">
    <source>
        <dbReference type="SAM" id="Phobius"/>
    </source>
</evidence>
<reference evidence="2" key="1">
    <citation type="submission" date="2014-12" db="EMBL/GenBank/DDBJ databases">
        <title>Insight into the proteome of Arion vulgaris.</title>
        <authorList>
            <person name="Aradska J."/>
            <person name="Bulat T."/>
            <person name="Smidak R."/>
            <person name="Sarate P."/>
            <person name="Gangsoo J."/>
            <person name="Sialana F."/>
            <person name="Bilban M."/>
            <person name="Lubec G."/>
        </authorList>
    </citation>
    <scope>NUCLEOTIDE SEQUENCE</scope>
    <source>
        <tissue evidence="2">Skin</tissue>
    </source>
</reference>